<dbReference type="InterPro" id="IPR000073">
    <property type="entry name" value="AB_hydrolase_1"/>
</dbReference>
<evidence type="ECO:0000256" key="2">
    <source>
        <dbReference type="HAMAP-Rule" id="MF_00296"/>
    </source>
</evidence>
<protein>
    <recommendedName>
        <fullName evidence="2">Homoserine O-acetyltransferase</fullName>
        <shortName evidence="2">HAT</shortName>
        <ecNumber evidence="2">2.3.1.31</ecNumber>
    </recommendedName>
    <alternativeName>
        <fullName evidence="2">Homoserine transacetylase</fullName>
        <shortName evidence="2">HTA</shortName>
    </alternativeName>
</protein>
<dbReference type="GO" id="GO:0005737">
    <property type="term" value="C:cytoplasm"/>
    <property type="evidence" value="ECO:0007669"/>
    <property type="project" value="UniProtKB-SubCell"/>
</dbReference>
<keyword evidence="1 2" id="KW-0808">Transferase</keyword>
<dbReference type="HAMAP" id="MF_00296">
    <property type="entry name" value="MetX_acyltransf"/>
    <property type="match status" value="1"/>
</dbReference>
<feature type="domain" description="AB hydrolase-1" evidence="4">
    <location>
        <begin position="52"/>
        <end position="356"/>
    </location>
</feature>
<dbReference type="SUPFAM" id="SSF53474">
    <property type="entry name" value="alpha/beta-Hydrolases"/>
    <property type="match status" value="1"/>
</dbReference>
<reference evidence="5 6" key="1">
    <citation type="submission" date="2017-03" db="EMBL/GenBank/DDBJ databases">
        <title>Genomic insights into Mycobacterium simiae human colonization.</title>
        <authorList>
            <person name="Steffani J.L."/>
            <person name="Brunck M.E."/>
            <person name="Cruz E."/>
            <person name="Montiel R."/>
            <person name="Barona F."/>
        </authorList>
    </citation>
    <scope>NUCLEOTIDE SEQUENCE [LARGE SCALE GENOMIC DNA]</scope>
    <source>
        <strain evidence="5 6">MsiGto</strain>
    </source>
</reference>
<organism evidence="5 6">
    <name type="scientific">Mycobacterium simiae</name>
    <name type="common">Mycobacterium habana</name>
    <dbReference type="NCBI Taxonomy" id="1784"/>
    <lineage>
        <taxon>Bacteria</taxon>
        <taxon>Bacillati</taxon>
        <taxon>Actinomycetota</taxon>
        <taxon>Actinomycetes</taxon>
        <taxon>Mycobacteriales</taxon>
        <taxon>Mycobacteriaceae</taxon>
        <taxon>Mycobacterium</taxon>
        <taxon>Mycobacterium simiae complex</taxon>
    </lineage>
</organism>
<comment type="caution">
    <text evidence="5">The sequence shown here is derived from an EMBL/GenBank/DDBJ whole genome shotgun (WGS) entry which is preliminary data.</text>
</comment>
<keyword evidence="2" id="KW-0963">Cytoplasm</keyword>
<dbReference type="EC" id="2.3.1.31" evidence="2"/>
<keyword evidence="2" id="KW-0012">Acyltransferase</keyword>
<gene>
    <name evidence="2" type="primary">metXA</name>
    <name evidence="5" type="ORF">B5M45_10480</name>
</gene>
<evidence type="ECO:0000256" key="3">
    <source>
        <dbReference type="PIRSR" id="PIRSR000443-1"/>
    </source>
</evidence>
<comment type="similarity">
    <text evidence="2">Belongs to the AB hydrolase superfamily. MetX family.</text>
</comment>
<dbReference type="GO" id="GO:0004414">
    <property type="term" value="F:homoserine O-acetyltransferase activity"/>
    <property type="evidence" value="ECO:0007669"/>
    <property type="project" value="UniProtKB-UniRule"/>
</dbReference>
<comment type="pathway">
    <text evidence="2">Amino-acid biosynthesis; L-methionine biosynthesis via de novo pathway; O-acetyl-L-homoserine from L-homoserine: step 1/1.</text>
</comment>
<evidence type="ECO:0000313" key="6">
    <source>
        <dbReference type="Proteomes" id="UP000193040"/>
    </source>
</evidence>
<feature type="binding site" evidence="2">
    <location>
        <position position="227"/>
    </location>
    <ligand>
        <name>substrate</name>
    </ligand>
</feature>
<dbReference type="NCBIfam" id="TIGR01392">
    <property type="entry name" value="homoserO_Ac_trn"/>
    <property type="match status" value="1"/>
</dbReference>
<dbReference type="Gene3D" id="3.40.50.1820">
    <property type="entry name" value="alpha/beta hydrolase"/>
    <property type="match status" value="1"/>
</dbReference>
<dbReference type="AlphaFoldDB" id="A0A1X0Y6Q5"/>
<keyword evidence="2" id="KW-0028">Amino-acid biosynthesis</keyword>
<dbReference type="PANTHER" id="PTHR32268">
    <property type="entry name" value="HOMOSERINE O-ACETYLTRANSFERASE"/>
    <property type="match status" value="1"/>
</dbReference>
<dbReference type="NCBIfam" id="NF001209">
    <property type="entry name" value="PRK00175.1"/>
    <property type="match status" value="1"/>
</dbReference>
<feature type="active site" evidence="2 3">
    <location>
        <position position="320"/>
    </location>
</feature>
<dbReference type="EMBL" id="MZZM01000016">
    <property type="protein sequence ID" value="ORJ60714.1"/>
    <property type="molecule type" value="Genomic_DNA"/>
</dbReference>
<feature type="active site" evidence="2 3">
    <location>
        <position position="350"/>
    </location>
</feature>
<sequence>MTISDVPTQTLPAEGEIGLVDIGSLTTESGAVIDDVCIAVQRWGELSPTRDNVVVVLHALTGDSHITGPAGPGHPTPGWWDGIAGPGAPIDTSRWCAVATNVLGGCRGSTGPSSLARDGKPWGSRFPLITVRDQVEADIATLEALGISQVAAVVGGSMGGARALEWMVGHPERVRAGLLLAVGARATADQIGTQTTQIAAIKADPNWLGGDYHGTGRFPDAGLAIARRFAHLTYRGEVELDTRFANHSQSGEDPADGGRYAVQSYLEHQGAKILARFDAGSYVILTEALNSHDVGRGRGGLKKALGRCPVPAVVGGIKSDRLYPLRLQQELADLLPGCTGLHVVDSICGHDGFLVETEAVGELIRKTLDLAANEGACRR</sequence>
<comment type="subcellular location">
    <subcellularLocation>
        <location evidence="2">Cytoplasm</location>
    </subcellularLocation>
</comment>
<dbReference type="Pfam" id="PF00561">
    <property type="entry name" value="Abhydrolase_1"/>
    <property type="match status" value="1"/>
</dbReference>
<comment type="catalytic activity">
    <reaction evidence="2">
        <text>L-homoserine + acetyl-CoA = O-acetyl-L-homoserine + CoA</text>
        <dbReference type="Rhea" id="RHEA:13701"/>
        <dbReference type="ChEBI" id="CHEBI:57287"/>
        <dbReference type="ChEBI" id="CHEBI:57288"/>
        <dbReference type="ChEBI" id="CHEBI:57476"/>
        <dbReference type="ChEBI" id="CHEBI:57716"/>
        <dbReference type="EC" id="2.3.1.31"/>
    </reaction>
</comment>
<dbReference type="PIRSF" id="PIRSF000443">
    <property type="entry name" value="Homoser_Ac_trans"/>
    <property type="match status" value="1"/>
</dbReference>
<feature type="active site" description="Nucleophile" evidence="2 3">
    <location>
        <position position="157"/>
    </location>
</feature>
<dbReference type="GO" id="GO:0009092">
    <property type="term" value="P:homoserine metabolic process"/>
    <property type="evidence" value="ECO:0007669"/>
    <property type="project" value="TreeGrafter"/>
</dbReference>
<dbReference type="UniPathway" id="UPA00051">
    <property type="reaction ID" value="UER00074"/>
</dbReference>
<evidence type="ECO:0000256" key="1">
    <source>
        <dbReference type="ARBA" id="ARBA00022679"/>
    </source>
</evidence>
<proteinExistence type="inferred from homology"/>
<comment type="function">
    <text evidence="2">Transfers an acetyl group from acetyl-CoA to L-homoserine, forming acetyl-L-homoserine.</text>
</comment>
<dbReference type="GO" id="GO:0009086">
    <property type="term" value="P:methionine biosynthetic process"/>
    <property type="evidence" value="ECO:0007669"/>
    <property type="project" value="UniProtKB-UniRule"/>
</dbReference>
<dbReference type="InterPro" id="IPR008220">
    <property type="entry name" value="HAT_MetX-like"/>
</dbReference>
<comment type="caution">
    <text evidence="2">Lacks conserved residue(s) required for the propagation of feature annotation.</text>
</comment>
<comment type="subunit">
    <text evidence="2">Homodimer.</text>
</comment>
<evidence type="ECO:0000259" key="4">
    <source>
        <dbReference type="Pfam" id="PF00561"/>
    </source>
</evidence>
<dbReference type="Proteomes" id="UP000193040">
    <property type="component" value="Unassembled WGS sequence"/>
</dbReference>
<name>A0A1X0Y6Q5_MYCSI</name>
<feature type="binding site" evidence="2">
    <location>
        <position position="351"/>
    </location>
    <ligand>
        <name>substrate</name>
    </ligand>
</feature>
<keyword evidence="6" id="KW-1185">Reference proteome</keyword>
<dbReference type="InterPro" id="IPR029058">
    <property type="entry name" value="AB_hydrolase_fold"/>
</dbReference>
<dbReference type="PANTHER" id="PTHR32268:SF11">
    <property type="entry name" value="HOMOSERINE O-ACETYLTRANSFERASE"/>
    <property type="match status" value="1"/>
</dbReference>
<dbReference type="STRING" id="1784.VC42_19700"/>
<keyword evidence="2" id="KW-0486">Methionine biosynthesis</keyword>
<evidence type="ECO:0000313" key="5">
    <source>
        <dbReference type="EMBL" id="ORJ60714.1"/>
    </source>
</evidence>
<dbReference type="RefSeq" id="WP_084949721.1">
    <property type="nucleotide sequence ID" value="NZ_MZZM01000016.1"/>
</dbReference>
<accession>A0A1X0Y6Q5</accession>